<gene>
    <name evidence="11" type="primary">queC</name>
    <name evidence="12" type="ORF">CDEE_0296</name>
</gene>
<feature type="binding site" evidence="11">
    <location>
        <begin position="11"/>
        <end position="21"/>
    </location>
    <ligand>
        <name>ATP</name>
        <dbReference type="ChEBI" id="CHEBI:30616"/>
    </ligand>
</feature>
<dbReference type="EMBL" id="CP003804">
    <property type="protein sequence ID" value="AGF47378.1"/>
    <property type="molecule type" value="Genomic_DNA"/>
</dbReference>
<keyword evidence="4 11" id="KW-0547">Nucleotide-binding</keyword>
<dbReference type="SUPFAM" id="SSF52402">
    <property type="entry name" value="Adenine nucleotide alpha hydrolases-like"/>
    <property type="match status" value="1"/>
</dbReference>
<dbReference type="GO" id="GO:0016879">
    <property type="term" value="F:ligase activity, forming carbon-nitrogen bonds"/>
    <property type="evidence" value="ECO:0007669"/>
    <property type="project" value="UniProtKB-UniRule"/>
</dbReference>
<dbReference type="InterPro" id="IPR018317">
    <property type="entry name" value="QueC"/>
</dbReference>
<dbReference type="GO" id="GO:0005524">
    <property type="term" value="F:ATP binding"/>
    <property type="evidence" value="ECO:0007669"/>
    <property type="project" value="UniProtKB-UniRule"/>
</dbReference>
<evidence type="ECO:0000256" key="11">
    <source>
        <dbReference type="HAMAP-Rule" id="MF_01633"/>
    </source>
</evidence>
<evidence type="ECO:0000256" key="1">
    <source>
        <dbReference type="ARBA" id="ARBA00005061"/>
    </source>
</evidence>
<dbReference type="CDD" id="cd01995">
    <property type="entry name" value="QueC-like"/>
    <property type="match status" value="1"/>
</dbReference>
<keyword evidence="5 11" id="KW-0671">Queuosine biosynthesis</keyword>
<dbReference type="EC" id="6.3.4.20" evidence="9 11"/>
<dbReference type="AlphaFoldDB" id="M1L3R2"/>
<accession>M1L3R2</accession>
<dbReference type="HOGENOM" id="CLU_081854_0_0_4"/>
<evidence type="ECO:0000256" key="8">
    <source>
        <dbReference type="ARBA" id="ARBA00037993"/>
    </source>
</evidence>
<dbReference type="Gene3D" id="3.40.50.620">
    <property type="entry name" value="HUPs"/>
    <property type="match status" value="1"/>
</dbReference>
<name>M1L3R2_9PROT</name>
<proteinExistence type="inferred from homology"/>
<dbReference type="KEGG" id="kct:CDEE_0296"/>
<dbReference type="PANTHER" id="PTHR42914">
    <property type="entry name" value="7-CYANO-7-DEAZAGUANINE SYNTHASE"/>
    <property type="match status" value="1"/>
</dbReference>
<keyword evidence="2 11" id="KW-0436">Ligase</keyword>
<comment type="pathway">
    <text evidence="1 11">Purine metabolism; 7-cyano-7-deazaguanine biosynthesis.</text>
</comment>
<keyword evidence="13" id="KW-1185">Reference proteome</keyword>
<dbReference type="Pfam" id="PF06508">
    <property type="entry name" value="QueC"/>
    <property type="match status" value="1"/>
</dbReference>
<organism evidence="12 13">
    <name type="scientific">Candidatus Kinetoplastidibacterium crithidiae TCC036E</name>
    <dbReference type="NCBI Taxonomy" id="1208918"/>
    <lineage>
        <taxon>Bacteria</taxon>
        <taxon>Pseudomonadati</taxon>
        <taxon>Pseudomonadota</taxon>
        <taxon>Betaproteobacteria</taxon>
        <taxon>Candidatus Kinetoplastidibacterium</taxon>
    </lineage>
</organism>
<feature type="binding site" evidence="11">
    <location>
        <position position="216"/>
    </location>
    <ligand>
        <name>Zn(2+)</name>
        <dbReference type="ChEBI" id="CHEBI:29105"/>
    </ligand>
</feature>
<dbReference type="STRING" id="1208918.CDEE_0296"/>
<feature type="binding site" evidence="11">
    <location>
        <position position="219"/>
    </location>
    <ligand>
        <name>Zn(2+)</name>
        <dbReference type="ChEBI" id="CHEBI:29105"/>
    </ligand>
</feature>
<dbReference type="GO" id="GO:0008616">
    <property type="term" value="P:tRNA queuosine(34) biosynthetic process"/>
    <property type="evidence" value="ECO:0007669"/>
    <property type="project" value="UniProtKB-UniRule"/>
</dbReference>
<dbReference type="eggNOG" id="COG0603">
    <property type="taxonomic scope" value="Bacteria"/>
</dbReference>
<dbReference type="HAMAP" id="MF_01633">
    <property type="entry name" value="QueC"/>
    <property type="match status" value="1"/>
</dbReference>
<evidence type="ECO:0000256" key="4">
    <source>
        <dbReference type="ARBA" id="ARBA00022741"/>
    </source>
</evidence>
<dbReference type="RefSeq" id="WP_015238920.1">
    <property type="nucleotide sequence ID" value="NC_020283.1"/>
</dbReference>
<feature type="binding site" evidence="11">
    <location>
        <position position="213"/>
    </location>
    <ligand>
        <name>Zn(2+)</name>
        <dbReference type="ChEBI" id="CHEBI:29105"/>
    </ligand>
</feature>
<keyword evidence="6 11" id="KW-0862">Zinc</keyword>
<evidence type="ECO:0000313" key="12">
    <source>
        <dbReference type="EMBL" id="AGF47378.1"/>
    </source>
</evidence>
<comment type="catalytic activity">
    <reaction evidence="10 11">
        <text>7-carboxy-7-carbaguanine + NH4(+) + 2 ATP = 7-cyano-7-carbaguanine + 2 AMP + 2 diphosphate + 2 H(+)</text>
        <dbReference type="Rhea" id="RHEA:27982"/>
        <dbReference type="ChEBI" id="CHEBI:15378"/>
        <dbReference type="ChEBI" id="CHEBI:28938"/>
        <dbReference type="ChEBI" id="CHEBI:30616"/>
        <dbReference type="ChEBI" id="CHEBI:33019"/>
        <dbReference type="ChEBI" id="CHEBI:45075"/>
        <dbReference type="ChEBI" id="CHEBI:61036"/>
        <dbReference type="ChEBI" id="CHEBI:456215"/>
        <dbReference type="EC" id="6.3.4.20"/>
    </reaction>
</comment>
<evidence type="ECO:0000313" key="13">
    <source>
        <dbReference type="Proteomes" id="UP000011686"/>
    </source>
</evidence>
<comment type="similarity">
    <text evidence="8 11">Belongs to the QueC family.</text>
</comment>
<evidence type="ECO:0000256" key="6">
    <source>
        <dbReference type="ARBA" id="ARBA00022833"/>
    </source>
</evidence>
<comment type="function">
    <text evidence="11">Catalyzes the ATP-dependent conversion of 7-carboxy-7-deazaguanine (CDG) to 7-cyano-7-deazaguanine (preQ(0)).</text>
</comment>
<reference evidence="12 13" key="1">
    <citation type="journal article" date="2013" name="Genome Biol. Evol.">
        <title>Genome evolution and phylogenomic analysis of candidatus kinetoplastibacterium, the betaproteobacterial endosymbionts of strigomonas and angomonas.</title>
        <authorList>
            <person name="Alves J.M."/>
            <person name="Serrano M.G."/>
            <person name="Maia da Silva F."/>
            <person name="Voegtly L.J."/>
            <person name="Matveyev A.V."/>
            <person name="Teixeira M.M."/>
            <person name="Camargo E.P."/>
            <person name="Buck G.A."/>
        </authorList>
    </citation>
    <scope>NUCLEOTIDE SEQUENCE [LARGE SCALE GENOMIC DNA]</scope>
    <source>
        <strain evidence="12 13">TCC036E</strain>
    </source>
</reference>
<sequence>MKVSNKALVLFSGGQDSTTCLAWALDVYDEVETISFDYGQRHNVELIARSKVLESIRSSFPAWDKKLGSGYLVEIDFIKKFLETSLTSNTSIETNNGMPNTFVPGRNLLFFNLAATLGYKIGIETIVGGMGQTDFSGYPDCRDNSIKSQQVALSLGFGKDFILETPLMWKNKSQVWAFAKDIGGHKLIDIIIKDTHTCYIGDRSKLNGWGYGCGNCPSCILRKSGWESWINVE</sequence>
<dbReference type="PIRSF" id="PIRSF006293">
    <property type="entry name" value="ExsB"/>
    <property type="match status" value="1"/>
</dbReference>
<evidence type="ECO:0000256" key="10">
    <source>
        <dbReference type="ARBA" id="ARBA00047890"/>
    </source>
</evidence>
<evidence type="ECO:0000256" key="9">
    <source>
        <dbReference type="ARBA" id="ARBA00039149"/>
    </source>
</evidence>
<dbReference type="NCBIfam" id="TIGR00364">
    <property type="entry name" value="7-cyano-7-deazaguanine synthase QueC"/>
    <property type="match status" value="1"/>
</dbReference>
<dbReference type="InterPro" id="IPR014729">
    <property type="entry name" value="Rossmann-like_a/b/a_fold"/>
</dbReference>
<evidence type="ECO:0000256" key="2">
    <source>
        <dbReference type="ARBA" id="ARBA00022598"/>
    </source>
</evidence>
<dbReference type="Proteomes" id="UP000011686">
    <property type="component" value="Chromosome"/>
</dbReference>
<dbReference type="PATRIC" id="fig|1208918.3.peg.74"/>
<dbReference type="GO" id="GO:0008270">
    <property type="term" value="F:zinc ion binding"/>
    <property type="evidence" value="ECO:0007669"/>
    <property type="project" value="UniProtKB-UniRule"/>
</dbReference>
<dbReference type="PANTHER" id="PTHR42914:SF1">
    <property type="entry name" value="7-CYANO-7-DEAZAGUANINE SYNTHASE"/>
    <property type="match status" value="1"/>
</dbReference>
<dbReference type="UniPathway" id="UPA00391"/>
<evidence type="ECO:0000256" key="5">
    <source>
        <dbReference type="ARBA" id="ARBA00022785"/>
    </source>
</evidence>
<protein>
    <recommendedName>
        <fullName evidence="9 11">7-cyano-7-deazaguanine synthase</fullName>
        <ecNumber evidence="9 11">6.3.4.20</ecNumber>
    </recommendedName>
    <alternativeName>
        <fullName evidence="11">7-cyano-7-carbaguanine synthase</fullName>
    </alternativeName>
    <alternativeName>
        <fullName evidence="11">PreQ(0) synthase</fullName>
    </alternativeName>
    <alternativeName>
        <fullName evidence="11">Queuosine biosynthesis protein QueC</fullName>
    </alternativeName>
</protein>
<evidence type="ECO:0000256" key="3">
    <source>
        <dbReference type="ARBA" id="ARBA00022723"/>
    </source>
</evidence>
<feature type="binding site" evidence="11">
    <location>
        <position position="198"/>
    </location>
    <ligand>
        <name>Zn(2+)</name>
        <dbReference type="ChEBI" id="CHEBI:29105"/>
    </ligand>
</feature>
<keyword evidence="3 11" id="KW-0479">Metal-binding</keyword>
<keyword evidence="7 11" id="KW-0067">ATP-binding</keyword>
<comment type="cofactor">
    <cofactor evidence="11">
        <name>Zn(2+)</name>
        <dbReference type="ChEBI" id="CHEBI:29105"/>
    </cofactor>
    <text evidence="11">Binds 1 zinc ion per subunit.</text>
</comment>
<evidence type="ECO:0000256" key="7">
    <source>
        <dbReference type="ARBA" id="ARBA00022840"/>
    </source>
</evidence>